<dbReference type="Pfam" id="PF25927">
    <property type="entry name" value="DUF7972"/>
    <property type="match status" value="1"/>
</dbReference>
<dbReference type="InterPro" id="IPR058278">
    <property type="entry name" value="DUF7972"/>
</dbReference>
<protein>
    <submittedName>
        <fullName evidence="2">Uncharacterized protein</fullName>
    </submittedName>
</protein>
<keyword evidence="1" id="KW-0812">Transmembrane</keyword>
<dbReference type="KEGG" id="srub:C2R22_16255"/>
<keyword evidence="3" id="KW-1185">Reference proteome</keyword>
<dbReference type="GeneID" id="35593677"/>
<accession>A0A2I8VM93</accession>
<gene>
    <name evidence="2" type="ORF">C2R22_16255</name>
</gene>
<evidence type="ECO:0000256" key="1">
    <source>
        <dbReference type="SAM" id="Phobius"/>
    </source>
</evidence>
<reference evidence="2 3" key="1">
    <citation type="submission" date="2018-01" db="EMBL/GenBank/DDBJ databases">
        <title>Complete genome sequence of Salinigranum rubrum GX10T, an extremely halophilic archaeon isolated from a marine solar saltern.</title>
        <authorList>
            <person name="Han S."/>
        </authorList>
    </citation>
    <scope>NUCLEOTIDE SEQUENCE [LARGE SCALE GENOMIC DNA]</scope>
    <source>
        <strain evidence="2 3">GX10</strain>
    </source>
</reference>
<proteinExistence type="predicted"/>
<keyword evidence="1" id="KW-0472">Membrane</keyword>
<keyword evidence="1" id="KW-1133">Transmembrane helix</keyword>
<dbReference type="OrthoDB" id="202254at2157"/>
<dbReference type="EMBL" id="CP026309">
    <property type="protein sequence ID" value="AUV83004.1"/>
    <property type="molecule type" value="Genomic_DNA"/>
</dbReference>
<evidence type="ECO:0000313" key="2">
    <source>
        <dbReference type="EMBL" id="AUV83004.1"/>
    </source>
</evidence>
<dbReference type="AlphaFoldDB" id="A0A2I8VM93"/>
<sequence length="347" mass="38033">MPSDGEDAPSDTLRERAGTNRLKLWVLLDADRRLVAGLPLALIFAALVVLGAIDPAPLRAAANSKDPIETLFQALTTAIITGVTLVVSLNQLVLSQELGPLGDQRERMSGTIEFRRDVADALDVPATPPEPSAFLRSLVDSIGNRARRLGELVEDCADEEARERVSAYADSLTTNADEVTDTLEDEQFGTFNVLSGALNFNYSWKIYEGQRIEGEYESVLSAESLDAIDDLIRTLRFFGPAREHIKTLYFQWELVNLSRSILLSAVPALVVSIGGILYLDNPASLTGTFLGVDVLIWVVVAATVVSLVPFMVLFAYVLRIATVAKRTLSIGPFILRPTNRDETLEWE</sequence>
<evidence type="ECO:0000313" key="3">
    <source>
        <dbReference type="Proteomes" id="UP000236584"/>
    </source>
</evidence>
<dbReference type="Proteomes" id="UP000236584">
    <property type="component" value="Chromosome"/>
</dbReference>
<dbReference type="RefSeq" id="WP_103426693.1">
    <property type="nucleotide sequence ID" value="NZ_CP026309.1"/>
</dbReference>
<feature type="transmembrane region" description="Helical" evidence="1">
    <location>
        <begin position="261"/>
        <end position="279"/>
    </location>
</feature>
<name>A0A2I8VM93_9EURY</name>
<feature type="transmembrane region" description="Helical" evidence="1">
    <location>
        <begin position="294"/>
        <end position="318"/>
    </location>
</feature>
<feature type="transmembrane region" description="Helical" evidence="1">
    <location>
        <begin position="34"/>
        <end position="53"/>
    </location>
</feature>
<organism evidence="2 3">
    <name type="scientific">Salinigranum rubrum</name>
    <dbReference type="NCBI Taxonomy" id="755307"/>
    <lineage>
        <taxon>Archaea</taxon>
        <taxon>Methanobacteriati</taxon>
        <taxon>Methanobacteriota</taxon>
        <taxon>Stenosarchaea group</taxon>
        <taxon>Halobacteria</taxon>
        <taxon>Halobacteriales</taxon>
        <taxon>Haloferacaceae</taxon>
        <taxon>Salinigranum</taxon>
    </lineage>
</organism>